<accession>A0AAE4G1K3</accession>
<feature type="compositionally biased region" description="Basic and acidic residues" evidence="1">
    <location>
        <begin position="103"/>
        <end position="116"/>
    </location>
</feature>
<evidence type="ECO:0000313" key="5">
    <source>
        <dbReference type="Proteomes" id="UP001180729"/>
    </source>
</evidence>
<feature type="chain" id="PRO_5042030108" evidence="2">
    <location>
        <begin position="26"/>
        <end position="157"/>
    </location>
</feature>
<dbReference type="RefSeq" id="WP_311372753.1">
    <property type="nucleotide sequence ID" value="NZ_JAMZMH010000007.1"/>
</dbReference>
<feature type="compositionally biased region" description="Low complexity" evidence="1">
    <location>
        <begin position="29"/>
        <end position="60"/>
    </location>
</feature>
<protein>
    <submittedName>
        <fullName evidence="4">Excalibur calcium-binding domain-containing protein</fullName>
    </submittedName>
</protein>
<dbReference type="EMBL" id="JAMZMH010000007">
    <property type="protein sequence ID" value="MDT0248894.1"/>
    <property type="molecule type" value="Genomic_DNA"/>
</dbReference>
<evidence type="ECO:0000313" key="4">
    <source>
        <dbReference type="EMBL" id="MDT0248894.1"/>
    </source>
</evidence>
<comment type="caution">
    <text evidence="4">The sequence shown here is derived from an EMBL/GenBank/DDBJ whole genome shotgun (WGS) entry which is preliminary data.</text>
</comment>
<name>A0AAE4G1K3_9ACTO</name>
<feature type="signal peptide" evidence="2">
    <location>
        <begin position="1"/>
        <end position="25"/>
    </location>
</feature>
<dbReference type="Proteomes" id="UP001180729">
    <property type="component" value="Unassembled WGS sequence"/>
</dbReference>
<keyword evidence="2" id="KW-0732">Signal</keyword>
<evidence type="ECO:0000256" key="2">
    <source>
        <dbReference type="SAM" id="SignalP"/>
    </source>
</evidence>
<evidence type="ECO:0000259" key="3">
    <source>
        <dbReference type="SMART" id="SM00894"/>
    </source>
</evidence>
<evidence type="ECO:0000256" key="1">
    <source>
        <dbReference type="SAM" id="MobiDB-lite"/>
    </source>
</evidence>
<feature type="compositionally biased region" description="Low complexity" evidence="1">
    <location>
        <begin position="77"/>
        <end position="99"/>
    </location>
</feature>
<organism evidence="4 5">
    <name type="scientific">Actinomyces oris</name>
    <dbReference type="NCBI Taxonomy" id="544580"/>
    <lineage>
        <taxon>Bacteria</taxon>
        <taxon>Bacillati</taxon>
        <taxon>Actinomycetota</taxon>
        <taxon>Actinomycetes</taxon>
        <taxon>Actinomycetales</taxon>
        <taxon>Actinomycetaceae</taxon>
        <taxon>Actinomyces</taxon>
    </lineage>
</organism>
<proteinExistence type="predicted"/>
<reference evidence="4" key="1">
    <citation type="submission" date="2022-06" db="EMBL/GenBank/DDBJ databases">
        <title>Draft Genome Sequences of Three Actinomyces oris Strains, Isolated from Healthy Human Feces.</title>
        <authorList>
            <person name="Ye Y."/>
            <person name="Liu C."/>
            <person name="Zhao J."/>
            <person name="Xu J."/>
            <person name="Huang H."/>
            <person name="Wang B."/>
            <person name="Wei J."/>
            <person name="Jing X."/>
        </authorList>
    </citation>
    <scope>NUCLEOTIDE SEQUENCE</scope>
    <source>
        <strain evidence="4">CNGBCC1803368</strain>
    </source>
</reference>
<dbReference type="SMART" id="SM00894">
    <property type="entry name" value="Excalibur"/>
    <property type="match status" value="1"/>
</dbReference>
<dbReference type="AlphaFoldDB" id="A0AAE4G1K3"/>
<gene>
    <name evidence="4" type="ORF">RMW62_07335</name>
</gene>
<feature type="compositionally biased region" description="Basic and acidic residues" evidence="1">
    <location>
        <begin position="138"/>
        <end position="149"/>
    </location>
</feature>
<dbReference type="PROSITE" id="PS51257">
    <property type="entry name" value="PROKAR_LIPOPROTEIN"/>
    <property type="match status" value="1"/>
</dbReference>
<sequence>MLQHRGLLRSAAPVLLALVLGVGIAGCDDVSSASSDAASSAAPAESQQDAAGGDSAGSEEAPAEESGEEPAAEPTEDSSGWSGWLGSSDSGEGSESGADSESESQKKSESAPEPQKEFYANCKEAKAAGAAPMYKGDPGYRPELDRDGDGSACDKNG</sequence>
<feature type="domain" description="Excalibur calcium-binding" evidence="3">
    <location>
        <begin position="118"/>
        <end position="154"/>
    </location>
</feature>
<feature type="compositionally biased region" description="Acidic residues" evidence="1">
    <location>
        <begin position="61"/>
        <end position="76"/>
    </location>
</feature>
<dbReference type="Pfam" id="PF05901">
    <property type="entry name" value="Excalibur"/>
    <property type="match status" value="1"/>
</dbReference>
<dbReference type="InterPro" id="IPR008613">
    <property type="entry name" value="Excalibur_Ca-bd_domain"/>
</dbReference>
<feature type="region of interest" description="Disordered" evidence="1">
    <location>
        <begin position="29"/>
        <end position="157"/>
    </location>
</feature>